<dbReference type="CDD" id="cd16278">
    <property type="entry name" value="metallo-hydrolase-like_MBL-fold"/>
    <property type="match status" value="1"/>
</dbReference>
<accession>A0ABV7EQR2</accession>
<dbReference type="InterPro" id="IPR036388">
    <property type="entry name" value="WH-like_DNA-bd_sf"/>
</dbReference>
<feature type="domain" description="Metallo-beta-lactamase" evidence="1">
    <location>
        <begin position="31"/>
        <end position="193"/>
    </location>
</feature>
<dbReference type="Pfam" id="PF00753">
    <property type="entry name" value="Lactamase_B"/>
    <property type="match status" value="1"/>
</dbReference>
<protein>
    <submittedName>
        <fullName evidence="2">MBL fold metallo-hydrolase</fullName>
    </submittedName>
</protein>
<comment type="caution">
    <text evidence="2">The sequence shown here is derived from an EMBL/GenBank/DDBJ whole genome shotgun (WGS) entry which is preliminary data.</text>
</comment>
<dbReference type="Gene3D" id="1.10.10.10">
    <property type="entry name" value="Winged helix-like DNA-binding domain superfamily/Winged helix DNA-binding domain"/>
    <property type="match status" value="1"/>
</dbReference>
<proteinExistence type="predicted"/>
<dbReference type="EMBL" id="JBHRSS010000003">
    <property type="protein sequence ID" value="MFC3104279.1"/>
    <property type="molecule type" value="Genomic_DNA"/>
</dbReference>
<reference evidence="3" key="1">
    <citation type="journal article" date="2019" name="Int. J. Syst. Evol. Microbiol.">
        <title>The Global Catalogue of Microorganisms (GCM) 10K type strain sequencing project: providing services to taxonomists for standard genome sequencing and annotation.</title>
        <authorList>
            <consortium name="The Broad Institute Genomics Platform"/>
            <consortium name="The Broad Institute Genome Sequencing Center for Infectious Disease"/>
            <person name="Wu L."/>
            <person name="Ma J."/>
        </authorList>
    </citation>
    <scope>NUCLEOTIDE SEQUENCE [LARGE SCALE GENOMIC DNA]</scope>
    <source>
        <strain evidence="3">KCTC 52640</strain>
    </source>
</reference>
<name>A0ABV7EQR2_9GAMM</name>
<dbReference type="InterPro" id="IPR050662">
    <property type="entry name" value="Sec-metab_biosynth-thioest"/>
</dbReference>
<gene>
    <name evidence="2" type="ORF">ACFOSU_10260</name>
</gene>
<keyword evidence="3" id="KW-1185">Reference proteome</keyword>
<dbReference type="InterPro" id="IPR036866">
    <property type="entry name" value="RibonucZ/Hydroxyglut_hydro"/>
</dbReference>
<dbReference type="SUPFAM" id="SSF56281">
    <property type="entry name" value="Metallo-hydrolase/oxidoreductase"/>
    <property type="match status" value="1"/>
</dbReference>
<dbReference type="PANTHER" id="PTHR23131:SF0">
    <property type="entry name" value="ENDORIBONUCLEASE LACTB2"/>
    <property type="match status" value="1"/>
</dbReference>
<organism evidence="2 3">
    <name type="scientific">Salinisphaera aquimarina</name>
    <dbReference type="NCBI Taxonomy" id="2094031"/>
    <lineage>
        <taxon>Bacteria</taxon>
        <taxon>Pseudomonadati</taxon>
        <taxon>Pseudomonadota</taxon>
        <taxon>Gammaproteobacteria</taxon>
        <taxon>Salinisphaerales</taxon>
        <taxon>Salinisphaeraceae</taxon>
        <taxon>Salinisphaera</taxon>
    </lineage>
</organism>
<dbReference type="InterPro" id="IPR001279">
    <property type="entry name" value="Metallo-B-lactamas"/>
</dbReference>
<dbReference type="InterPro" id="IPR041516">
    <property type="entry name" value="LACTB2_WH"/>
</dbReference>
<dbReference type="Pfam" id="PF17778">
    <property type="entry name" value="WHD_BLACT"/>
    <property type="match status" value="1"/>
</dbReference>
<dbReference type="RefSeq" id="WP_380689107.1">
    <property type="nucleotide sequence ID" value="NZ_JBHRSS010000003.1"/>
</dbReference>
<dbReference type="PANTHER" id="PTHR23131">
    <property type="entry name" value="ENDORIBONUCLEASE LACTB2"/>
    <property type="match status" value="1"/>
</dbReference>
<sequence length="278" mass="29137">MTTTLTGQSTRLAVGVTRVTAPNPSPMTGPGTNSYVVGTGPFAIIDPGVDDAAHLAALRAAAPGEIAAILITHAHPDHTGGVATLKAATGAPVLAHSAQLAGVRDEALVVDRTLTHGDTLALGEVTLEALHTPGHTADHLCFYARESRWLFAGDTVMADVTVVILPPDGSMTDYLNSLAQLAGMAIDTIAPGHGHLLDDPAATFAHITQHRLDREAQVRDVLDPTTPRSAAAIATVLYPDLDPRLQRMAAAQVQAHLIRLVELGEAAQAEDGWRRLTR</sequence>
<evidence type="ECO:0000313" key="2">
    <source>
        <dbReference type="EMBL" id="MFC3104279.1"/>
    </source>
</evidence>
<evidence type="ECO:0000313" key="3">
    <source>
        <dbReference type="Proteomes" id="UP001595462"/>
    </source>
</evidence>
<dbReference type="Proteomes" id="UP001595462">
    <property type="component" value="Unassembled WGS sequence"/>
</dbReference>
<evidence type="ECO:0000259" key="1">
    <source>
        <dbReference type="SMART" id="SM00849"/>
    </source>
</evidence>
<dbReference type="SMART" id="SM00849">
    <property type="entry name" value="Lactamase_B"/>
    <property type="match status" value="1"/>
</dbReference>
<dbReference type="Gene3D" id="3.60.15.10">
    <property type="entry name" value="Ribonuclease Z/Hydroxyacylglutathione hydrolase-like"/>
    <property type="match status" value="1"/>
</dbReference>